<accession>A0A645H656</accession>
<sequence length="54" mass="6009">MNTNGDTIQIEIRQLPISCRAQINSPINAKSEEVHELRIIGMINRVGESLPGNH</sequence>
<dbReference type="AlphaFoldDB" id="A0A645H656"/>
<comment type="caution">
    <text evidence="1">The sequence shown here is derived from an EMBL/GenBank/DDBJ whole genome shotgun (WGS) entry which is preliminary data.</text>
</comment>
<evidence type="ECO:0000313" key="1">
    <source>
        <dbReference type="EMBL" id="MPN34478.1"/>
    </source>
</evidence>
<organism evidence="1">
    <name type="scientific">bioreactor metagenome</name>
    <dbReference type="NCBI Taxonomy" id="1076179"/>
    <lineage>
        <taxon>unclassified sequences</taxon>
        <taxon>metagenomes</taxon>
        <taxon>ecological metagenomes</taxon>
    </lineage>
</organism>
<name>A0A645H656_9ZZZZ</name>
<gene>
    <name evidence="1" type="ORF">SDC9_181972</name>
</gene>
<proteinExistence type="predicted"/>
<protein>
    <submittedName>
        <fullName evidence="1">Uncharacterized protein</fullName>
    </submittedName>
</protein>
<reference evidence="1" key="1">
    <citation type="submission" date="2019-08" db="EMBL/GenBank/DDBJ databases">
        <authorList>
            <person name="Kucharzyk K."/>
            <person name="Murdoch R.W."/>
            <person name="Higgins S."/>
            <person name="Loffler F."/>
        </authorList>
    </citation>
    <scope>NUCLEOTIDE SEQUENCE</scope>
</reference>
<dbReference type="EMBL" id="VSSQ01087543">
    <property type="protein sequence ID" value="MPN34478.1"/>
    <property type="molecule type" value="Genomic_DNA"/>
</dbReference>